<sequence>MRIWRSASAATACRQHACQYSTRQTRHYSLLHFFPCSYEWLKDSKGRLVVRTATGCSIKSGGICGYMRSPTLKNCL</sequence>
<dbReference type="KEGG" id="jag:GJA_1975"/>
<dbReference type="EMBL" id="HG322949">
    <property type="protein sequence ID" value="CDG82611.1"/>
    <property type="molecule type" value="Genomic_DNA"/>
</dbReference>
<dbReference type="Proteomes" id="UP000027604">
    <property type="component" value="Chromosome I"/>
</dbReference>
<organism evidence="1 2">
    <name type="scientific">Janthinobacterium agaricidamnosum NBRC 102515 = DSM 9628</name>
    <dbReference type="NCBI Taxonomy" id="1349767"/>
    <lineage>
        <taxon>Bacteria</taxon>
        <taxon>Pseudomonadati</taxon>
        <taxon>Pseudomonadota</taxon>
        <taxon>Betaproteobacteria</taxon>
        <taxon>Burkholderiales</taxon>
        <taxon>Oxalobacteraceae</taxon>
        <taxon>Janthinobacterium</taxon>
    </lineage>
</organism>
<dbReference type="AlphaFoldDB" id="W0V406"/>
<name>W0V406_9BURK</name>
<protein>
    <submittedName>
        <fullName evidence="1">Uncharacterized protein</fullName>
    </submittedName>
</protein>
<keyword evidence="2" id="KW-1185">Reference proteome</keyword>
<dbReference type="HOGENOM" id="CLU_2649571_0_0_4"/>
<proteinExistence type="predicted"/>
<gene>
    <name evidence="1" type="ORF">GJA_1975</name>
</gene>
<reference evidence="1 2" key="1">
    <citation type="journal article" date="2015" name="Genome Announc.">
        <title>Genome Sequence of Mushroom Soft-Rot Pathogen Janthinobacterium agaricidamnosum.</title>
        <authorList>
            <person name="Graupner K."/>
            <person name="Lackner G."/>
            <person name="Hertweck C."/>
        </authorList>
    </citation>
    <scope>NUCLEOTIDE SEQUENCE [LARGE SCALE GENOMIC DNA]</scope>
    <source>
        <strain evidence="2">NBRC 102515 / DSM 9628</strain>
    </source>
</reference>
<accession>W0V406</accession>
<dbReference type="PATRIC" id="fig|1349767.4.peg.3742"/>
<evidence type="ECO:0000313" key="1">
    <source>
        <dbReference type="EMBL" id="CDG82611.1"/>
    </source>
</evidence>
<evidence type="ECO:0000313" key="2">
    <source>
        <dbReference type="Proteomes" id="UP000027604"/>
    </source>
</evidence>